<sequence>MEAYRKQQQAATILLPGERGRSHRGIILPCRLFEMQVSSGRVVDDEGQQPRTSNRRNHFLDWRAQPALGGRDRGLAWPEATVGFHEQGKHQGVTPATQPLDERGVTARVYWWLTNQDTSRGTARPTESDFLKHNTRTHKPHSQDRAPVVSVAIHLQVPFYAASTGIPVIYLILYHCGIRCLLLDVCPELSVTFEFETRHTPACVCDCTCACDCDKSNRVFFATLRRPLSSFFCHFQAATF</sequence>
<dbReference type="AlphaFoldDB" id="A0AA39ZEH7"/>
<dbReference type="EMBL" id="JAULSY010000042">
    <property type="protein sequence ID" value="KAK0669517.1"/>
    <property type="molecule type" value="Genomic_DNA"/>
</dbReference>
<organism evidence="1 2">
    <name type="scientific">Cercophora samala</name>
    <dbReference type="NCBI Taxonomy" id="330535"/>
    <lineage>
        <taxon>Eukaryota</taxon>
        <taxon>Fungi</taxon>
        <taxon>Dikarya</taxon>
        <taxon>Ascomycota</taxon>
        <taxon>Pezizomycotina</taxon>
        <taxon>Sordariomycetes</taxon>
        <taxon>Sordariomycetidae</taxon>
        <taxon>Sordariales</taxon>
        <taxon>Lasiosphaeriaceae</taxon>
        <taxon>Cercophora</taxon>
    </lineage>
</organism>
<proteinExistence type="predicted"/>
<comment type="caution">
    <text evidence="1">The sequence shown here is derived from an EMBL/GenBank/DDBJ whole genome shotgun (WGS) entry which is preliminary data.</text>
</comment>
<evidence type="ECO:0000313" key="2">
    <source>
        <dbReference type="Proteomes" id="UP001174997"/>
    </source>
</evidence>
<protein>
    <submittedName>
        <fullName evidence="1">Uncharacterized protein</fullName>
    </submittedName>
</protein>
<reference evidence="1" key="1">
    <citation type="submission" date="2023-06" db="EMBL/GenBank/DDBJ databases">
        <title>Genome-scale phylogeny and comparative genomics of the fungal order Sordariales.</title>
        <authorList>
            <consortium name="Lawrence Berkeley National Laboratory"/>
            <person name="Hensen N."/>
            <person name="Bonometti L."/>
            <person name="Westerberg I."/>
            <person name="Brannstrom I.O."/>
            <person name="Guillou S."/>
            <person name="Cros-Aarteil S."/>
            <person name="Calhoun S."/>
            <person name="Haridas S."/>
            <person name="Kuo A."/>
            <person name="Mondo S."/>
            <person name="Pangilinan J."/>
            <person name="Riley R."/>
            <person name="Labutti K."/>
            <person name="Andreopoulos B."/>
            <person name="Lipzen A."/>
            <person name="Chen C."/>
            <person name="Yanf M."/>
            <person name="Daum C."/>
            <person name="Ng V."/>
            <person name="Clum A."/>
            <person name="Steindorff A."/>
            <person name="Ohm R."/>
            <person name="Martin F."/>
            <person name="Silar P."/>
            <person name="Natvig D."/>
            <person name="Lalanne C."/>
            <person name="Gautier V."/>
            <person name="Ament-Velasquez S.L."/>
            <person name="Kruys A."/>
            <person name="Hutchinson M.I."/>
            <person name="Powell A.J."/>
            <person name="Barry K."/>
            <person name="Miller A.N."/>
            <person name="Grigoriev I.V."/>
            <person name="Debuchy R."/>
            <person name="Gladieux P."/>
            <person name="Thoren M.H."/>
            <person name="Johannesson H."/>
        </authorList>
    </citation>
    <scope>NUCLEOTIDE SEQUENCE</scope>
    <source>
        <strain evidence="1">CBS 307.81</strain>
    </source>
</reference>
<name>A0AA39ZEH7_9PEZI</name>
<gene>
    <name evidence="1" type="ORF">QBC41DRAFT_108124</name>
</gene>
<keyword evidence="2" id="KW-1185">Reference proteome</keyword>
<accession>A0AA39ZEH7</accession>
<dbReference type="Proteomes" id="UP001174997">
    <property type="component" value="Unassembled WGS sequence"/>
</dbReference>
<evidence type="ECO:0000313" key="1">
    <source>
        <dbReference type="EMBL" id="KAK0669517.1"/>
    </source>
</evidence>